<organism evidence="3 4">
    <name type="scientific">Epilithonimonas pallida</name>
    <dbReference type="NCBI Taxonomy" id="373671"/>
    <lineage>
        <taxon>Bacteria</taxon>
        <taxon>Pseudomonadati</taxon>
        <taxon>Bacteroidota</taxon>
        <taxon>Flavobacteriia</taxon>
        <taxon>Flavobacteriales</taxon>
        <taxon>Weeksellaceae</taxon>
        <taxon>Chryseobacterium group</taxon>
        <taxon>Epilithonimonas</taxon>
    </lineage>
</organism>
<name>A0ABY1R3U7_9FLAO</name>
<keyword evidence="1" id="KW-0732">Signal</keyword>
<keyword evidence="4" id="KW-1185">Reference proteome</keyword>
<dbReference type="Proteomes" id="UP001158050">
    <property type="component" value="Unassembled WGS sequence"/>
</dbReference>
<evidence type="ECO:0000313" key="4">
    <source>
        <dbReference type="Proteomes" id="UP001158050"/>
    </source>
</evidence>
<accession>A0ABY1R3U7</accession>
<feature type="signal peptide" evidence="1">
    <location>
        <begin position="1"/>
        <end position="20"/>
    </location>
</feature>
<evidence type="ECO:0000259" key="2">
    <source>
        <dbReference type="Pfam" id="PF13568"/>
    </source>
</evidence>
<reference evidence="3 4" key="1">
    <citation type="submission" date="2017-05" db="EMBL/GenBank/DDBJ databases">
        <authorList>
            <person name="Varghese N."/>
            <person name="Submissions S."/>
        </authorList>
    </citation>
    <scope>NUCLEOTIDE SEQUENCE [LARGE SCALE GENOMIC DNA]</scope>
    <source>
        <strain evidence="3 4">DSM 18015</strain>
    </source>
</reference>
<evidence type="ECO:0000313" key="3">
    <source>
        <dbReference type="EMBL" id="SMP94635.1"/>
    </source>
</evidence>
<dbReference type="InterPro" id="IPR025665">
    <property type="entry name" value="Beta-barrel_OMP_2"/>
</dbReference>
<proteinExistence type="predicted"/>
<dbReference type="RefSeq" id="WP_283417238.1">
    <property type="nucleotide sequence ID" value="NZ_FXUO01000006.1"/>
</dbReference>
<dbReference type="PROSITE" id="PS00695">
    <property type="entry name" value="ENT_VIR_OMP_2"/>
    <property type="match status" value="1"/>
</dbReference>
<dbReference type="InterPro" id="IPR000758">
    <property type="entry name" value="Enterovir_OMP"/>
</dbReference>
<evidence type="ECO:0000256" key="1">
    <source>
        <dbReference type="SAM" id="SignalP"/>
    </source>
</evidence>
<feature type="domain" description="Outer membrane protein beta-barrel" evidence="2">
    <location>
        <begin position="79"/>
        <end position="148"/>
    </location>
</feature>
<gene>
    <name evidence="3" type="ORF">SAMN05421679_10647</name>
</gene>
<dbReference type="SUPFAM" id="SSF56925">
    <property type="entry name" value="OMPA-like"/>
    <property type="match status" value="1"/>
</dbReference>
<dbReference type="Pfam" id="PF13568">
    <property type="entry name" value="OMP_b-brl_2"/>
    <property type="match status" value="1"/>
</dbReference>
<protein>
    <submittedName>
        <fullName evidence="3">Outer membrane protein beta-barrel domain-containing protein</fullName>
    </submittedName>
</protein>
<dbReference type="EMBL" id="FXUO01000006">
    <property type="protein sequence ID" value="SMP94635.1"/>
    <property type="molecule type" value="Genomic_DNA"/>
</dbReference>
<comment type="caution">
    <text evidence="3">The sequence shown here is derived from an EMBL/GenBank/DDBJ whole genome shotgun (WGS) entry which is preliminary data.</text>
</comment>
<feature type="chain" id="PRO_5045266824" evidence="1">
    <location>
        <begin position="21"/>
        <end position="172"/>
    </location>
</feature>
<sequence>MKKLFLVGALSLFGAMNAQSAKFGLNAGMLTGFAKAKVPGYSETDSSTGFYVGALVEIKFGSFAIQPAVNYANISDGSGLQIPVMLKYYAIPKLNFQFGPQFLFDLEDTPAGYENFYNKTNFGLAVGAGFDFTSSLFAEARYSFQVNNHLKDAPSGYALKANYFNLGLGYKF</sequence>
<dbReference type="InterPro" id="IPR011250">
    <property type="entry name" value="OMP/PagP_B-barrel"/>
</dbReference>